<dbReference type="Pfam" id="PF00291">
    <property type="entry name" value="PALP"/>
    <property type="match status" value="1"/>
</dbReference>
<dbReference type="EMBL" id="BSNI01000002">
    <property type="protein sequence ID" value="GLQ18368.1"/>
    <property type="molecule type" value="Genomic_DNA"/>
</dbReference>
<protein>
    <submittedName>
        <fullName evidence="5">Serine/threonine dehydratase</fullName>
    </submittedName>
</protein>
<accession>A0ABQ5UUY2</accession>
<sequence length="319" mass="33258">MEDQICQSAAASVRARRRIADHIYMTPCLPAKLLGEVLGCDLHFKAENFQKTGSFKLRGALSKLTTLPTDQRVVTASSGNHGIASSFAASVLGHNLTVYLPEGVSPAKLDKIKSFGVDVVLKGSDSGQSEVIARAAAAADENLTYVSPYNDYEIMAGQGTIGLEIVEQVPEVDNVFISLGGGGLVSGIGSVFKAFGTNINVIGVSAKNSAALDAAIKNGSVVDVPHLDTLADGVAGAMDEDSLTLPIASAVIDELVVCDEAEIASALKLLARKEHQIVEGAAALALAGLVKNAEKYRGQTNIVLLCGANFDEQKILPLI</sequence>
<evidence type="ECO:0000313" key="5">
    <source>
        <dbReference type="EMBL" id="GLQ18368.1"/>
    </source>
</evidence>
<evidence type="ECO:0000256" key="3">
    <source>
        <dbReference type="ARBA" id="ARBA00023239"/>
    </source>
</evidence>
<gene>
    <name evidence="5" type="ORF">GCM10007879_26170</name>
</gene>
<name>A0ABQ5UUY2_9HYPH</name>
<keyword evidence="6" id="KW-1185">Reference proteome</keyword>
<dbReference type="InterPro" id="IPR000634">
    <property type="entry name" value="Ser/Thr_deHydtase_PyrdxlP-BS"/>
</dbReference>
<comment type="caution">
    <text evidence="5">The sequence shown here is derived from an EMBL/GenBank/DDBJ whole genome shotgun (WGS) entry which is preliminary data.</text>
</comment>
<evidence type="ECO:0000313" key="6">
    <source>
        <dbReference type="Proteomes" id="UP001161405"/>
    </source>
</evidence>
<dbReference type="Proteomes" id="UP001161405">
    <property type="component" value="Unassembled WGS sequence"/>
</dbReference>
<evidence type="ECO:0000256" key="1">
    <source>
        <dbReference type="ARBA" id="ARBA00001933"/>
    </source>
</evidence>
<dbReference type="RefSeq" id="WP_284365261.1">
    <property type="nucleotide sequence ID" value="NZ_BSNI01000002.1"/>
</dbReference>
<dbReference type="InterPro" id="IPR001926">
    <property type="entry name" value="TrpB-like_PALP"/>
</dbReference>
<dbReference type="InterPro" id="IPR050147">
    <property type="entry name" value="Ser/Thr_Dehydratase"/>
</dbReference>
<dbReference type="PANTHER" id="PTHR48078:SF6">
    <property type="entry name" value="L-THREONINE DEHYDRATASE CATABOLIC TDCB"/>
    <property type="match status" value="1"/>
</dbReference>
<organism evidence="5 6">
    <name type="scientific">Maritalea porphyrae</name>
    <dbReference type="NCBI Taxonomy" id="880732"/>
    <lineage>
        <taxon>Bacteria</taxon>
        <taxon>Pseudomonadati</taxon>
        <taxon>Pseudomonadota</taxon>
        <taxon>Alphaproteobacteria</taxon>
        <taxon>Hyphomicrobiales</taxon>
        <taxon>Devosiaceae</taxon>
        <taxon>Maritalea</taxon>
    </lineage>
</organism>
<feature type="domain" description="Tryptophan synthase beta chain-like PALP" evidence="4">
    <location>
        <begin position="20"/>
        <end position="305"/>
    </location>
</feature>
<reference evidence="5" key="2">
    <citation type="submission" date="2023-01" db="EMBL/GenBank/DDBJ databases">
        <title>Draft genome sequence of Maritalea porphyrae strain NBRC 107169.</title>
        <authorList>
            <person name="Sun Q."/>
            <person name="Mori K."/>
        </authorList>
    </citation>
    <scope>NUCLEOTIDE SEQUENCE</scope>
    <source>
        <strain evidence="5">NBRC 107169</strain>
    </source>
</reference>
<keyword evidence="3" id="KW-0456">Lyase</keyword>
<dbReference type="SUPFAM" id="SSF53686">
    <property type="entry name" value="Tryptophan synthase beta subunit-like PLP-dependent enzymes"/>
    <property type="match status" value="1"/>
</dbReference>
<dbReference type="PANTHER" id="PTHR48078">
    <property type="entry name" value="THREONINE DEHYDRATASE, MITOCHONDRIAL-RELATED"/>
    <property type="match status" value="1"/>
</dbReference>
<evidence type="ECO:0000259" key="4">
    <source>
        <dbReference type="Pfam" id="PF00291"/>
    </source>
</evidence>
<keyword evidence="2" id="KW-0663">Pyridoxal phosphate</keyword>
<evidence type="ECO:0000256" key="2">
    <source>
        <dbReference type="ARBA" id="ARBA00022898"/>
    </source>
</evidence>
<comment type="cofactor">
    <cofactor evidence="1">
        <name>pyridoxal 5'-phosphate</name>
        <dbReference type="ChEBI" id="CHEBI:597326"/>
    </cofactor>
</comment>
<dbReference type="InterPro" id="IPR036052">
    <property type="entry name" value="TrpB-like_PALP_sf"/>
</dbReference>
<dbReference type="PROSITE" id="PS00165">
    <property type="entry name" value="DEHYDRATASE_SER_THR"/>
    <property type="match status" value="1"/>
</dbReference>
<dbReference type="Gene3D" id="3.40.50.1100">
    <property type="match status" value="2"/>
</dbReference>
<proteinExistence type="predicted"/>
<reference evidence="5" key="1">
    <citation type="journal article" date="2014" name="Int. J. Syst. Evol. Microbiol.">
        <title>Complete genome of a new Firmicutes species belonging to the dominant human colonic microbiota ('Ruminococcus bicirculans') reveals two chromosomes and a selective capacity to utilize plant glucans.</title>
        <authorList>
            <consortium name="NISC Comparative Sequencing Program"/>
            <person name="Wegmann U."/>
            <person name="Louis P."/>
            <person name="Goesmann A."/>
            <person name="Henrissat B."/>
            <person name="Duncan S.H."/>
            <person name="Flint H.J."/>
        </authorList>
    </citation>
    <scope>NUCLEOTIDE SEQUENCE</scope>
    <source>
        <strain evidence="5">NBRC 107169</strain>
    </source>
</reference>